<proteinExistence type="predicted"/>
<dbReference type="Proteomes" id="UP000187609">
    <property type="component" value="Unassembled WGS sequence"/>
</dbReference>
<sequence length="76" mass="8843">MKEQSGFSQRYSATLRSDFDFDNANGLWSHEISFFHWRTREVKLINWLAFRLSCSSVCLQKFNISGGNGLLSPYMD</sequence>
<comment type="caution">
    <text evidence="1">The sequence shown here is derived from an EMBL/GenBank/DDBJ whole genome shotgun (WGS) entry which is preliminary data.</text>
</comment>
<name>A0A1J6IR03_NICAT</name>
<organism evidence="1 2">
    <name type="scientific">Nicotiana attenuata</name>
    <name type="common">Coyote tobacco</name>
    <dbReference type="NCBI Taxonomy" id="49451"/>
    <lineage>
        <taxon>Eukaryota</taxon>
        <taxon>Viridiplantae</taxon>
        <taxon>Streptophyta</taxon>
        <taxon>Embryophyta</taxon>
        <taxon>Tracheophyta</taxon>
        <taxon>Spermatophyta</taxon>
        <taxon>Magnoliopsida</taxon>
        <taxon>eudicotyledons</taxon>
        <taxon>Gunneridae</taxon>
        <taxon>Pentapetalae</taxon>
        <taxon>asterids</taxon>
        <taxon>lamiids</taxon>
        <taxon>Solanales</taxon>
        <taxon>Solanaceae</taxon>
        <taxon>Nicotianoideae</taxon>
        <taxon>Nicotianeae</taxon>
        <taxon>Nicotiana</taxon>
    </lineage>
</organism>
<dbReference type="Gramene" id="OIT01251">
    <property type="protein sequence ID" value="OIT01251"/>
    <property type="gene ID" value="A4A49_03208"/>
</dbReference>
<protein>
    <submittedName>
        <fullName evidence="1">Uncharacterized protein</fullName>
    </submittedName>
</protein>
<dbReference type="AlphaFoldDB" id="A0A1J6IR03"/>
<evidence type="ECO:0000313" key="2">
    <source>
        <dbReference type="Proteomes" id="UP000187609"/>
    </source>
</evidence>
<gene>
    <name evidence="1" type="ORF">A4A49_03208</name>
</gene>
<accession>A0A1J6IR03</accession>
<reference evidence="1" key="1">
    <citation type="submission" date="2016-11" db="EMBL/GenBank/DDBJ databases">
        <title>The genome of Nicotiana attenuata.</title>
        <authorList>
            <person name="Xu S."/>
            <person name="Brockmoeller T."/>
            <person name="Gaquerel E."/>
            <person name="Navarro A."/>
            <person name="Kuhl H."/>
            <person name="Gase K."/>
            <person name="Ling Z."/>
            <person name="Zhou W."/>
            <person name="Kreitzer C."/>
            <person name="Stanke M."/>
            <person name="Tang H."/>
            <person name="Lyons E."/>
            <person name="Pandey P."/>
            <person name="Pandey S.P."/>
            <person name="Timmermann B."/>
            <person name="Baldwin I.T."/>
        </authorList>
    </citation>
    <scope>NUCLEOTIDE SEQUENCE [LARGE SCALE GENOMIC DNA]</scope>
    <source>
        <strain evidence="1">UT</strain>
    </source>
</reference>
<dbReference type="EMBL" id="MJEQ01037189">
    <property type="protein sequence ID" value="OIT01251.1"/>
    <property type="molecule type" value="Genomic_DNA"/>
</dbReference>
<keyword evidence="2" id="KW-1185">Reference proteome</keyword>
<evidence type="ECO:0000313" key="1">
    <source>
        <dbReference type="EMBL" id="OIT01251.1"/>
    </source>
</evidence>